<dbReference type="InterPro" id="IPR005151">
    <property type="entry name" value="Tail-specific_protease"/>
</dbReference>
<dbReference type="Gene3D" id="2.30.42.10">
    <property type="match status" value="1"/>
</dbReference>
<keyword evidence="3" id="KW-1185">Reference proteome</keyword>
<dbReference type="Pfam" id="PF03572">
    <property type="entry name" value="Peptidase_S41"/>
    <property type="match status" value="1"/>
</dbReference>
<sequence length="497" mass="55345">MKINNLNIFIALFVILFTSCSKDDEGLEESLTDTDPKAEELTEPGEIEVEEFVWKGLNDIYLYKEDISELSDNYFSSNIEKSEYLETFGSPEELFGELKSSRDRFSFITADYKELEDSFNGITSSTAGMKFGLGRISGSSNIFGFLQYVIPGTSAADAGLTRGTIFTEIDGQKMTLNNFQELMEAESFSIKIAKIEDGYLKPSDESVTLENFSYTSNPVQLVKTLDVEGKKVGYLMYNSFIADFDEELNVAFAQLKSEGVTELVLDLRYNGGGSVESAIDLASMITGQFQGEIFMKEQWNEEYQEYYETNNSERLVNRFNGKIRTGEAINSLNLSKVYVLTSNSTASASELVINGLEPYIDVVQIGENTTGKFQASVTLYDSPNFQKEGANENHTYAIQPLVFKSANAEGKSDYEDGLVPDIEYSEKVSNLGTLGDPSEPLLQAALNHLLGKAQVAYKQGNENLRKVGESGMYNAGYQKMYLDAVPEVLLKRAEEKH</sequence>
<evidence type="ECO:0000259" key="1">
    <source>
        <dbReference type="SMART" id="SM00245"/>
    </source>
</evidence>
<comment type="caution">
    <text evidence="2">The sequence shown here is derived from an EMBL/GenBank/DDBJ whole genome shotgun (WGS) entry which is preliminary data.</text>
</comment>
<reference evidence="2 3" key="1">
    <citation type="submission" date="2023-09" db="EMBL/GenBank/DDBJ databases">
        <authorList>
            <person name="Rey-Velasco X."/>
        </authorList>
    </citation>
    <scope>NUCLEOTIDE SEQUENCE [LARGE SCALE GENOMIC DNA]</scope>
    <source>
        <strain evidence="2 3">F260</strain>
    </source>
</reference>
<dbReference type="PANTHER" id="PTHR32060:SF30">
    <property type="entry name" value="CARBOXY-TERMINAL PROCESSING PROTEASE CTPA"/>
    <property type="match status" value="1"/>
</dbReference>
<dbReference type="EMBL" id="JAVRHO010000021">
    <property type="protein sequence ID" value="MDT0647784.1"/>
    <property type="molecule type" value="Genomic_DNA"/>
</dbReference>
<dbReference type="PANTHER" id="PTHR32060">
    <property type="entry name" value="TAIL-SPECIFIC PROTEASE"/>
    <property type="match status" value="1"/>
</dbReference>
<dbReference type="SUPFAM" id="SSF52096">
    <property type="entry name" value="ClpP/crotonase"/>
    <property type="match status" value="1"/>
</dbReference>
<dbReference type="RefSeq" id="WP_311495886.1">
    <property type="nucleotide sequence ID" value="NZ_JAVRHO010000021.1"/>
</dbReference>
<gene>
    <name evidence="2" type="ORF">RM545_13880</name>
</gene>
<organism evidence="2 3">
    <name type="scientific">Autumnicola lenta</name>
    <dbReference type="NCBI Taxonomy" id="3075593"/>
    <lineage>
        <taxon>Bacteria</taxon>
        <taxon>Pseudomonadati</taxon>
        <taxon>Bacteroidota</taxon>
        <taxon>Flavobacteriia</taxon>
        <taxon>Flavobacteriales</taxon>
        <taxon>Flavobacteriaceae</taxon>
        <taxon>Autumnicola</taxon>
    </lineage>
</organism>
<dbReference type="PROSITE" id="PS51257">
    <property type="entry name" value="PROKAR_LIPOPROTEIN"/>
    <property type="match status" value="1"/>
</dbReference>
<dbReference type="Pfam" id="PF18294">
    <property type="entry name" value="Pept_S41_N"/>
    <property type="match status" value="1"/>
</dbReference>
<dbReference type="Gene3D" id="3.30.750.170">
    <property type="match status" value="1"/>
</dbReference>
<protein>
    <submittedName>
        <fullName evidence="2">S41 family peptidase</fullName>
    </submittedName>
</protein>
<accession>A0ABU3CN56</accession>
<dbReference type="InterPro" id="IPR029045">
    <property type="entry name" value="ClpP/crotonase-like_dom_sf"/>
</dbReference>
<evidence type="ECO:0000313" key="2">
    <source>
        <dbReference type="EMBL" id="MDT0647784.1"/>
    </source>
</evidence>
<dbReference type="Proteomes" id="UP001245285">
    <property type="component" value="Unassembled WGS sequence"/>
</dbReference>
<feature type="domain" description="Tail specific protease" evidence="1">
    <location>
        <begin position="202"/>
        <end position="425"/>
    </location>
</feature>
<dbReference type="InterPro" id="IPR041613">
    <property type="entry name" value="Pept_S41_N"/>
</dbReference>
<dbReference type="CDD" id="cd07561">
    <property type="entry name" value="Peptidase_S41_CPP_like"/>
    <property type="match status" value="1"/>
</dbReference>
<dbReference type="Gene3D" id="3.90.226.10">
    <property type="entry name" value="2-enoyl-CoA Hydratase, Chain A, domain 1"/>
    <property type="match status" value="1"/>
</dbReference>
<dbReference type="InterPro" id="IPR036034">
    <property type="entry name" value="PDZ_sf"/>
</dbReference>
<name>A0ABU3CN56_9FLAO</name>
<dbReference type="SMART" id="SM00245">
    <property type="entry name" value="TSPc"/>
    <property type="match status" value="1"/>
</dbReference>
<evidence type="ECO:0000313" key="3">
    <source>
        <dbReference type="Proteomes" id="UP001245285"/>
    </source>
</evidence>
<proteinExistence type="predicted"/>